<accession>A0A0M3HTQ8</accession>
<sequence length="79" mass="9351">MPARPASKDRRFHEGRRHRSCKLDEMPYDKRHPAFVLCEEVVILAAWIAHYRGADSSIRRITVGNRGYLSWKQVRLEMK</sequence>
<protein>
    <submittedName>
        <fullName evidence="2">Transposase</fullName>
    </submittedName>
</protein>
<reference evidence="2" key="1">
    <citation type="submission" date="2017-02" db="UniProtKB">
        <authorList>
            <consortium name="WormBaseParasite"/>
        </authorList>
    </citation>
    <scope>IDENTIFICATION</scope>
</reference>
<proteinExistence type="predicted"/>
<name>A0A0M3HTQ8_ASCLU</name>
<keyword evidence="1" id="KW-1185">Reference proteome</keyword>
<evidence type="ECO:0000313" key="1">
    <source>
        <dbReference type="Proteomes" id="UP000036681"/>
    </source>
</evidence>
<dbReference type="AlphaFoldDB" id="A0A0M3HTQ8"/>
<dbReference type="WBParaSite" id="ALUE_0000606301-mRNA-1">
    <property type="protein sequence ID" value="ALUE_0000606301-mRNA-1"/>
    <property type="gene ID" value="ALUE_0000606301"/>
</dbReference>
<dbReference type="Proteomes" id="UP000036681">
    <property type="component" value="Unplaced"/>
</dbReference>
<evidence type="ECO:0000313" key="2">
    <source>
        <dbReference type="WBParaSite" id="ALUE_0000606301-mRNA-1"/>
    </source>
</evidence>
<organism evidence="1 2">
    <name type="scientific">Ascaris lumbricoides</name>
    <name type="common">Giant roundworm</name>
    <dbReference type="NCBI Taxonomy" id="6252"/>
    <lineage>
        <taxon>Eukaryota</taxon>
        <taxon>Metazoa</taxon>
        <taxon>Ecdysozoa</taxon>
        <taxon>Nematoda</taxon>
        <taxon>Chromadorea</taxon>
        <taxon>Rhabditida</taxon>
        <taxon>Spirurina</taxon>
        <taxon>Ascaridomorpha</taxon>
        <taxon>Ascaridoidea</taxon>
        <taxon>Ascarididae</taxon>
        <taxon>Ascaris</taxon>
    </lineage>
</organism>